<dbReference type="InterPro" id="IPR002481">
    <property type="entry name" value="FUR"/>
</dbReference>
<dbReference type="InterPro" id="IPR036390">
    <property type="entry name" value="WH_DNA-bd_sf"/>
</dbReference>
<keyword evidence="3" id="KW-0963">Cytoplasm</keyword>
<reference evidence="9 10" key="1">
    <citation type="submission" date="2022-09" db="EMBL/GenBank/DDBJ databases">
        <authorList>
            <person name="Han X.L."/>
            <person name="Wang Q."/>
            <person name="Lu T."/>
        </authorList>
    </citation>
    <scope>NUCLEOTIDE SEQUENCE [LARGE SCALE GENOMIC DNA]</scope>
    <source>
        <strain evidence="9 10">WQ 127069</strain>
    </source>
</reference>
<keyword evidence="10" id="KW-1185">Reference proteome</keyword>
<protein>
    <submittedName>
        <fullName evidence="9">Transcriptional repressor</fullName>
    </submittedName>
</protein>
<evidence type="ECO:0000313" key="10">
    <source>
        <dbReference type="Proteomes" id="UP001652445"/>
    </source>
</evidence>
<dbReference type="InterPro" id="IPR036388">
    <property type="entry name" value="WH-like_DNA-bd_sf"/>
</dbReference>
<dbReference type="CDD" id="cd07153">
    <property type="entry name" value="Fur_like"/>
    <property type="match status" value="1"/>
</dbReference>
<dbReference type="PANTHER" id="PTHR33202">
    <property type="entry name" value="ZINC UPTAKE REGULATION PROTEIN"/>
    <property type="match status" value="1"/>
</dbReference>
<keyword evidence="8" id="KW-0804">Transcription</keyword>
<keyword evidence="7" id="KW-0238">DNA-binding</keyword>
<evidence type="ECO:0000256" key="6">
    <source>
        <dbReference type="ARBA" id="ARBA00023015"/>
    </source>
</evidence>
<dbReference type="Proteomes" id="UP001652445">
    <property type="component" value="Unassembled WGS sequence"/>
</dbReference>
<proteinExistence type="inferred from homology"/>
<gene>
    <name evidence="9" type="ORF">OB236_31525</name>
</gene>
<dbReference type="InterPro" id="IPR043135">
    <property type="entry name" value="Fur_C"/>
</dbReference>
<dbReference type="PANTHER" id="PTHR33202:SF1">
    <property type="entry name" value="FERRIC UPTAKE REGULATION PROTEIN"/>
    <property type="match status" value="1"/>
</dbReference>
<comment type="similarity">
    <text evidence="2">Belongs to the Fur family.</text>
</comment>
<comment type="subcellular location">
    <subcellularLocation>
        <location evidence="1">Cytoplasm</location>
    </subcellularLocation>
</comment>
<evidence type="ECO:0000256" key="5">
    <source>
        <dbReference type="ARBA" id="ARBA00022833"/>
    </source>
</evidence>
<dbReference type="Pfam" id="PF01475">
    <property type="entry name" value="FUR"/>
    <property type="match status" value="1"/>
</dbReference>
<dbReference type="EMBL" id="JAOQIO010000107">
    <property type="protein sequence ID" value="MCU6796666.1"/>
    <property type="molecule type" value="Genomic_DNA"/>
</dbReference>
<comment type="caution">
    <text evidence="9">The sequence shown here is derived from an EMBL/GenBank/DDBJ whole genome shotgun (WGS) entry which is preliminary data.</text>
</comment>
<keyword evidence="4" id="KW-0678">Repressor</keyword>
<evidence type="ECO:0000256" key="1">
    <source>
        <dbReference type="ARBA" id="ARBA00004496"/>
    </source>
</evidence>
<sequence length="160" mass="18690">MKEAECSVIDRAVERMIQVMSNHGLRITGQRRTLARLFAEASGFLSAKEVYQSLEMKHHGLSFDTVYRNLRMLQELGVLEQFNFEDGMKFRVGCYGHKHHHHHLICLSCDHIYPLDYCPMEHLTNLPAHFQVVKHQFEIYGYCEECQQPDNKPLQDIVSV</sequence>
<evidence type="ECO:0000313" key="9">
    <source>
        <dbReference type="EMBL" id="MCU6796666.1"/>
    </source>
</evidence>
<keyword evidence="6" id="KW-0805">Transcription regulation</keyword>
<dbReference type="Gene3D" id="3.30.1490.190">
    <property type="match status" value="1"/>
</dbReference>
<keyword evidence="5" id="KW-0862">Zinc</keyword>
<evidence type="ECO:0000256" key="7">
    <source>
        <dbReference type="ARBA" id="ARBA00023125"/>
    </source>
</evidence>
<name>A0ABT2UPU6_9BACL</name>
<accession>A0ABT2UPU6</accession>
<dbReference type="Gene3D" id="1.10.10.10">
    <property type="entry name" value="Winged helix-like DNA-binding domain superfamily/Winged helix DNA-binding domain"/>
    <property type="match status" value="1"/>
</dbReference>
<evidence type="ECO:0000256" key="8">
    <source>
        <dbReference type="ARBA" id="ARBA00023163"/>
    </source>
</evidence>
<dbReference type="SUPFAM" id="SSF46785">
    <property type="entry name" value="Winged helix' DNA-binding domain"/>
    <property type="match status" value="1"/>
</dbReference>
<evidence type="ECO:0000256" key="2">
    <source>
        <dbReference type="ARBA" id="ARBA00007957"/>
    </source>
</evidence>
<organism evidence="9 10">
    <name type="scientific">Paenibacillus baimaensis</name>
    <dbReference type="NCBI Taxonomy" id="2982185"/>
    <lineage>
        <taxon>Bacteria</taxon>
        <taxon>Bacillati</taxon>
        <taxon>Bacillota</taxon>
        <taxon>Bacilli</taxon>
        <taxon>Bacillales</taxon>
        <taxon>Paenibacillaceae</taxon>
        <taxon>Paenibacillus</taxon>
    </lineage>
</organism>
<evidence type="ECO:0000256" key="4">
    <source>
        <dbReference type="ARBA" id="ARBA00022491"/>
    </source>
</evidence>
<evidence type="ECO:0000256" key="3">
    <source>
        <dbReference type="ARBA" id="ARBA00022490"/>
    </source>
</evidence>